<accession>A0ABD0L216</accession>
<feature type="region of interest" description="Disordered" evidence="1">
    <location>
        <begin position="214"/>
        <end position="249"/>
    </location>
</feature>
<dbReference type="Proteomes" id="UP001519460">
    <property type="component" value="Unassembled WGS sequence"/>
</dbReference>
<evidence type="ECO:0000313" key="2">
    <source>
        <dbReference type="EMBL" id="KAK7493568.1"/>
    </source>
</evidence>
<sequence length="249" mass="28181">MDRSVSTTMRARKVIYDDYTNGFYVETRVEALERQVATRAKLTDVLNRSHDTKLRNQKKQVEAEKDIFDKKNDRDTTFHREQLKDHVAHKSVLHDIAHRKASDLNGGGRDSHLGHYGLGSSKLEIQPLIDQRIKQNSPSAKRQRESKRIQSKRRGIRVFDRTKTTSALLRLKPQIKSRPTSEATTSDESTPTTSKQLILPPITVRWAHHRASPGETITGSRVNGSNDTGCGNRSGDNALPTVFVTQGRY</sequence>
<evidence type="ECO:0000313" key="3">
    <source>
        <dbReference type="Proteomes" id="UP001519460"/>
    </source>
</evidence>
<feature type="compositionally biased region" description="Polar residues" evidence="1">
    <location>
        <begin position="177"/>
        <end position="196"/>
    </location>
</feature>
<dbReference type="EMBL" id="JACVVK020000091">
    <property type="protein sequence ID" value="KAK7493568.1"/>
    <property type="molecule type" value="Genomic_DNA"/>
</dbReference>
<comment type="caution">
    <text evidence="2">The sequence shown here is derived from an EMBL/GenBank/DDBJ whole genome shotgun (WGS) entry which is preliminary data.</text>
</comment>
<feature type="compositionally biased region" description="Polar residues" evidence="1">
    <location>
        <begin position="215"/>
        <end position="235"/>
    </location>
</feature>
<feature type="region of interest" description="Disordered" evidence="1">
    <location>
        <begin position="133"/>
        <end position="196"/>
    </location>
</feature>
<evidence type="ECO:0000256" key="1">
    <source>
        <dbReference type="SAM" id="MobiDB-lite"/>
    </source>
</evidence>
<organism evidence="2 3">
    <name type="scientific">Batillaria attramentaria</name>
    <dbReference type="NCBI Taxonomy" id="370345"/>
    <lineage>
        <taxon>Eukaryota</taxon>
        <taxon>Metazoa</taxon>
        <taxon>Spiralia</taxon>
        <taxon>Lophotrochozoa</taxon>
        <taxon>Mollusca</taxon>
        <taxon>Gastropoda</taxon>
        <taxon>Caenogastropoda</taxon>
        <taxon>Sorbeoconcha</taxon>
        <taxon>Cerithioidea</taxon>
        <taxon>Batillariidae</taxon>
        <taxon>Batillaria</taxon>
    </lineage>
</organism>
<keyword evidence="3" id="KW-1185">Reference proteome</keyword>
<reference evidence="2 3" key="1">
    <citation type="journal article" date="2023" name="Sci. Data">
        <title>Genome assembly of the Korean intertidal mud-creeper Batillaria attramentaria.</title>
        <authorList>
            <person name="Patra A.K."/>
            <person name="Ho P.T."/>
            <person name="Jun S."/>
            <person name="Lee S.J."/>
            <person name="Kim Y."/>
            <person name="Won Y.J."/>
        </authorList>
    </citation>
    <scope>NUCLEOTIDE SEQUENCE [LARGE SCALE GENOMIC DNA]</scope>
    <source>
        <strain evidence="2">Wonlab-2016</strain>
    </source>
</reference>
<name>A0ABD0L216_9CAEN</name>
<gene>
    <name evidence="2" type="ORF">BaRGS_00015080</name>
</gene>
<dbReference type="AlphaFoldDB" id="A0ABD0L216"/>
<protein>
    <submittedName>
        <fullName evidence="2">Uncharacterized protein</fullName>
    </submittedName>
</protein>
<proteinExistence type="predicted"/>